<proteinExistence type="predicted"/>
<comment type="caution">
    <text evidence="2">The sequence shown here is derived from an EMBL/GenBank/DDBJ whole genome shotgun (WGS) entry which is preliminary data.</text>
</comment>
<sequence length="121" mass="12196">MTSQPGAERPTGKSPRRAVRRAGTVGTDDTILVSTLPAFPTDAPRTPAQASTPHAPAPRASAAAGSAAHAAAAHAPAAQAPASTPDPAVALRSADDSDVGWGGGSIDSNDDRLHRDKPPHW</sequence>
<evidence type="ECO:0000256" key="1">
    <source>
        <dbReference type="SAM" id="MobiDB-lite"/>
    </source>
</evidence>
<protein>
    <submittedName>
        <fullName evidence="2">Uncharacterized protein</fullName>
    </submittedName>
</protein>
<keyword evidence="3" id="KW-1185">Reference proteome</keyword>
<gene>
    <name evidence="2" type="ORF">Cch01nite_04560</name>
</gene>
<dbReference type="Proteomes" id="UP000632740">
    <property type="component" value="Unassembled WGS sequence"/>
</dbReference>
<dbReference type="AlphaFoldDB" id="A0A919U0P5"/>
<accession>A0A919U0P5</accession>
<feature type="compositionally biased region" description="Basic and acidic residues" evidence="1">
    <location>
        <begin position="109"/>
        <end position="121"/>
    </location>
</feature>
<dbReference type="EMBL" id="BONK01000001">
    <property type="protein sequence ID" value="GIG19732.1"/>
    <property type="molecule type" value="Genomic_DNA"/>
</dbReference>
<organism evidence="2 3">
    <name type="scientific">Cellulomonas chitinilytica</name>
    <dbReference type="NCBI Taxonomy" id="398759"/>
    <lineage>
        <taxon>Bacteria</taxon>
        <taxon>Bacillati</taxon>
        <taxon>Actinomycetota</taxon>
        <taxon>Actinomycetes</taxon>
        <taxon>Micrococcales</taxon>
        <taxon>Cellulomonadaceae</taxon>
        <taxon>Cellulomonas</taxon>
    </lineage>
</organism>
<feature type="region of interest" description="Disordered" evidence="1">
    <location>
        <begin position="1"/>
        <end position="121"/>
    </location>
</feature>
<feature type="compositionally biased region" description="Low complexity" evidence="1">
    <location>
        <begin position="50"/>
        <end position="88"/>
    </location>
</feature>
<evidence type="ECO:0000313" key="3">
    <source>
        <dbReference type="Proteomes" id="UP000632740"/>
    </source>
</evidence>
<dbReference type="RefSeq" id="WP_203747974.1">
    <property type="nucleotide sequence ID" value="NZ_BONK01000001.1"/>
</dbReference>
<reference evidence="2" key="1">
    <citation type="submission" date="2021-01" db="EMBL/GenBank/DDBJ databases">
        <title>Whole genome shotgun sequence of Cellulomonas chitinilytica NBRC 110799.</title>
        <authorList>
            <person name="Komaki H."/>
            <person name="Tamura T."/>
        </authorList>
    </citation>
    <scope>NUCLEOTIDE SEQUENCE</scope>
    <source>
        <strain evidence="2">NBRC 110799</strain>
    </source>
</reference>
<evidence type="ECO:0000313" key="2">
    <source>
        <dbReference type="EMBL" id="GIG19732.1"/>
    </source>
</evidence>
<name>A0A919U0P5_9CELL</name>